<protein>
    <submittedName>
        <fullName evidence="1">Uncharacterized protein</fullName>
    </submittedName>
</protein>
<organism evidence="1">
    <name type="scientific">marine sediment metagenome</name>
    <dbReference type="NCBI Taxonomy" id="412755"/>
    <lineage>
        <taxon>unclassified sequences</taxon>
        <taxon>metagenomes</taxon>
        <taxon>ecological metagenomes</taxon>
    </lineage>
</organism>
<accession>A0A0F9KN30</accession>
<dbReference type="AlphaFoldDB" id="A0A0F9KN30"/>
<evidence type="ECO:0000313" key="1">
    <source>
        <dbReference type="EMBL" id="KKM76206.1"/>
    </source>
</evidence>
<dbReference type="EMBL" id="LAZR01008846">
    <property type="protein sequence ID" value="KKM76206.1"/>
    <property type="molecule type" value="Genomic_DNA"/>
</dbReference>
<proteinExistence type="predicted"/>
<feature type="non-terminal residue" evidence="1">
    <location>
        <position position="153"/>
    </location>
</feature>
<gene>
    <name evidence="1" type="ORF">LCGC14_1382380</name>
</gene>
<sequence>MKMQLNDQLTEDLLDELMEEIDEDRTDMHPSVTDLINCLTKSYFDNLQKLPLTTKTKVFFFVGLGLERALLLKRKGIPTYGKTEGIHWHVDSLDHGLLELKSTRAGKKRHLEEDFPWRYMAQVKSYLKATGNTEVDLAVVYLIQADFQVYHLT</sequence>
<comment type="caution">
    <text evidence="1">The sequence shown here is derived from an EMBL/GenBank/DDBJ whole genome shotgun (WGS) entry which is preliminary data.</text>
</comment>
<reference evidence="1" key="1">
    <citation type="journal article" date="2015" name="Nature">
        <title>Complex archaea that bridge the gap between prokaryotes and eukaryotes.</title>
        <authorList>
            <person name="Spang A."/>
            <person name="Saw J.H."/>
            <person name="Jorgensen S.L."/>
            <person name="Zaremba-Niedzwiedzka K."/>
            <person name="Martijn J."/>
            <person name="Lind A.E."/>
            <person name="van Eijk R."/>
            <person name="Schleper C."/>
            <person name="Guy L."/>
            <person name="Ettema T.J."/>
        </authorList>
    </citation>
    <scope>NUCLEOTIDE SEQUENCE</scope>
</reference>
<name>A0A0F9KN30_9ZZZZ</name>